<dbReference type="PANTHER" id="PTHR23502:SF2">
    <property type="entry name" value="TRANSPORTER, PUTATIVE (AFU_ORTHOLOGUE AFUA_2G08910)-RELATED"/>
    <property type="match status" value="1"/>
</dbReference>
<dbReference type="AlphaFoldDB" id="A0AAN6MPM2"/>
<protein>
    <submittedName>
        <fullName evidence="6">Major facilitator superfamily domain-containing protein</fullName>
    </submittedName>
</protein>
<feature type="transmembrane region" description="Helical" evidence="5">
    <location>
        <begin position="454"/>
        <end position="478"/>
    </location>
</feature>
<accession>A0AAN6MPM2</accession>
<evidence type="ECO:0000313" key="6">
    <source>
        <dbReference type="EMBL" id="KAK3904200.1"/>
    </source>
</evidence>
<feature type="transmembrane region" description="Helical" evidence="5">
    <location>
        <begin position="15"/>
        <end position="33"/>
    </location>
</feature>
<dbReference type="GO" id="GO:0005886">
    <property type="term" value="C:plasma membrane"/>
    <property type="evidence" value="ECO:0007669"/>
    <property type="project" value="TreeGrafter"/>
</dbReference>
<feature type="transmembrane region" description="Helical" evidence="5">
    <location>
        <begin position="53"/>
        <end position="71"/>
    </location>
</feature>
<dbReference type="GO" id="GO:0022857">
    <property type="term" value="F:transmembrane transporter activity"/>
    <property type="evidence" value="ECO:0007669"/>
    <property type="project" value="InterPro"/>
</dbReference>
<dbReference type="EMBL" id="MU855409">
    <property type="protein sequence ID" value="KAK3904200.1"/>
    <property type="molecule type" value="Genomic_DNA"/>
</dbReference>
<evidence type="ECO:0000256" key="4">
    <source>
        <dbReference type="ARBA" id="ARBA00023136"/>
    </source>
</evidence>
<dbReference type="SUPFAM" id="SSF103473">
    <property type="entry name" value="MFS general substrate transporter"/>
    <property type="match status" value="1"/>
</dbReference>
<feature type="transmembrane region" description="Helical" evidence="5">
    <location>
        <begin position="268"/>
        <end position="294"/>
    </location>
</feature>
<dbReference type="Pfam" id="PF07690">
    <property type="entry name" value="MFS_1"/>
    <property type="match status" value="1"/>
</dbReference>
<dbReference type="InterPro" id="IPR036259">
    <property type="entry name" value="MFS_trans_sf"/>
</dbReference>
<keyword evidence="3 5" id="KW-1133">Transmembrane helix</keyword>
<evidence type="ECO:0000256" key="1">
    <source>
        <dbReference type="ARBA" id="ARBA00004141"/>
    </source>
</evidence>
<reference evidence="6" key="2">
    <citation type="submission" date="2023-05" db="EMBL/GenBank/DDBJ databases">
        <authorList>
            <consortium name="Lawrence Berkeley National Laboratory"/>
            <person name="Steindorff A."/>
            <person name="Hensen N."/>
            <person name="Bonometti L."/>
            <person name="Westerberg I."/>
            <person name="Brannstrom I.O."/>
            <person name="Guillou S."/>
            <person name="Cros-Aarteil S."/>
            <person name="Calhoun S."/>
            <person name="Haridas S."/>
            <person name="Kuo A."/>
            <person name="Mondo S."/>
            <person name="Pangilinan J."/>
            <person name="Riley R."/>
            <person name="Labutti K."/>
            <person name="Andreopoulos B."/>
            <person name="Lipzen A."/>
            <person name="Chen C."/>
            <person name="Yanf M."/>
            <person name="Daum C."/>
            <person name="Ng V."/>
            <person name="Clum A."/>
            <person name="Ohm R."/>
            <person name="Martin F."/>
            <person name="Silar P."/>
            <person name="Natvig D."/>
            <person name="Lalanne C."/>
            <person name="Gautier V."/>
            <person name="Ament-Velasquez S.L."/>
            <person name="Kruys A."/>
            <person name="Hutchinson M.I."/>
            <person name="Powell A.J."/>
            <person name="Barry K."/>
            <person name="Miller A.N."/>
            <person name="Grigoriev I.V."/>
            <person name="Debuchy R."/>
            <person name="Gladieux P."/>
            <person name="Thoren M.H."/>
            <person name="Johannesson H."/>
        </authorList>
    </citation>
    <scope>NUCLEOTIDE SEQUENCE</scope>
    <source>
        <strain evidence="6">CBS 103.79</strain>
    </source>
</reference>
<evidence type="ECO:0000256" key="5">
    <source>
        <dbReference type="SAM" id="Phobius"/>
    </source>
</evidence>
<keyword evidence="2 5" id="KW-0812">Transmembrane</keyword>
<dbReference type="PANTHER" id="PTHR23502">
    <property type="entry name" value="MAJOR FACILITATOR SUPERFAMILY"/>
    <property type="match status" value="1"/>
</dbReference>
<comment type="caution">
    <text evidence="6">The sequence shown here is derived from an EMBL/GenBank/DDBJ whole genome shotgun (WGS) entry which is preliminary data.</text>
</comment>
<reference evidence="6" key="1">
    <citation type="journal article" date="2023" name="Mol. Phylogenet. Evol.">
        <title>Genome-scale phylogeny and comparative genomics of the fungal order Sordariales.</title>
        <authorList>
            <person name="Hensen N."/>
            <person name="Bonometti L."/>
            <person name="Westerberg I."/>
            <person name="Brannstrom I.O."/>
            <person name="Guillou S."/>
            <person name="Cros-Aarteil S."/>
            <person name="Calhoun S."/>
            <person name="Haridas S."/>
            <person name="Kuo A."/>
            <person name="Mondo S."/>
            <person name="Pangilinan J."/>
            <person name="Riley R."/>
            <person name="LaButti K."/>
            <person name="Andreopoulos B."/>
            <person name="Lipzen A."/>
            <person name="Chen C."/>
            <person name="Yan M."/>
            <person name="Daum C."/>
            <person name="Ng V."/>
            <person name="Clum A."/>
            <person name="Steindorff A."/>
            <person name="Ohm R.A."/>
            <person name="Martin F."/>
            <person name="Silar P."/>
            <person name="Natvig D.O."/>
            <person name="Lalanne C."/>
            <person name="Gautier V."/>
            <person name="Ament-Velasquez S.L."/>
            <person name="Kruys A."/>
            <person name="Hutchinson M.I."/>
            <person name="Powell A.J."/>
            <person name="Barry K."/>
            <person name="Miller A.N."/>
            <person name="Grigoriev I.V."/>
            <person name="Debuchy R."/>
            <person name="Gladieux P."/>
            <person name="Hiltunen Thoren M."/>
            <person name="Johannesson H."/>
        </authorList>
    </citation>
    <scope>NUCLEOTIDE SEQUENCE</scope>
    <source>
        <strain evidence="6">CBS 103.79</strain>
    </source>
</reference>
<dbReference type="Gene3D" id="1.20.1250.20">
    <property type="entry name" value="MFS general substrate transporter like domains"/>
    <property type="match status" value="1"/>
</dbReference>
<dbReference type="Proteomes" id="UP001303889">
    <property type="component" value="Unassembled WGS sequence"/>
</dbReference>
<proteinExistence type="predicted"/>
<evidence type="ECO:0000256" key="2">
    <source>
        <dbReference type="ARBA" id="ARBA00022692"/>
    </source>
</evidence>
<keyword evidence="4 5" id="KW-0472">Membrane</keyword>
<feature type="transmembrane region" description="Helical" evidence="5">
    <location>
        <begin position="142"/>
        <end position="165"/>
    </location>
</feature>
<evidence type="ECO:0000256" key="3">
    <source>
        <dbReference type="ARBA" id="ARBA00022989"/>
    </source>
</evidence>
<name>A0AAN6MPM2_9PEZI</name>
<feature type="transmembrane region" description="Helical" evidence="5">
    <location>
        <begin position="83"/>
        <end position="105"/>
    </location>
</feature>
<sequence>MGDQDPYNWSMPKKLINLAMISFHAMMGTFIAASIQSVFVDIAEDLDVSVHRASYLLSLQIAVLGVAPLFWCPLSQRFGRRPVFLVSLICSLAGNVGCAVSPSYSTMGLCRAITAFFISPALAIGSAVATETFFKKERARYMGVWAMMVTLGVPLGPFIFGFVAVRVGYRWIYWILAIVSRFLSPPCQLSSNHALFPTQTNGVQLLLYFFLGRETRYLRGPMPNSQPPAPAATSSHVKNLLWFRRIDPTPLSLWDFIQPLSFFARPCVFIPAAGYAMVFLWGNIMMCVATGHLFPEMFGLDPQQVGLQNVSLIIGSVIGEQFGGFMSDWWMWRRQKAIGAGSSDSDSQGEGKTVVKVQPEFRLWVGYPGQLLTICGVVVYLVQLGVAGDSWNVTPIVGSGIAAAGNQIVTTVVTTYAVDCYREEAASVGVFINLVRQTWGFIGPFWIVDMIQKVGFGAAAGITTALMVGVSMIPTAVVQWRGQRWR</sequence>
<gene>
    <name evidence="6" type="ORF">C8A05DRAFT_42709</name>
</gene>
<dbReference type="InterPro" id="IPR011701">
    <property type="entry name" value="MFS"/>
</dbReference>
<comment type="subcellular location">
    <subcellularLocation>
        <location evidence="1">Membrane</location>
        <topology evidence="1">Multi-pass membrane protein</topology>
    </subcellularLocation>
</comment>
<organism evidence="6 7">
    <name type="scientific">Staphylotrichum tortipilum</name>
    <dbReference type="NCBI Taxonomy" id="2831512"/>
    <lineage>
        <taxon>Eukaryota</taxon>
        <taxon>Fungi</taxon>
        <taxon>Dikarya</taxon>
        <taxon>Ascomycota</taxon>
        <taxon>Pezizomycotina</taxon>
        <taxon>Sordariomycetes</taxon>
        <taxon>Sordariomycetidae</taxon>
        <taxon>Sordariales</taxon>
        <taxon>Chaetomiaceae</taxon>
        <taxon>Staphylotrichum</taxon>
    </lineage>
</organism>
<feature type="transmembrane region" description="Helical" evidence="5">
    <location>
        <begin position="111"/>
        <end position="130"/>
    </location>
</feature>
<feature type="transmembrane region" description="Helical" evidence="5">
    <location>
        <begin position="361"/>
        <end position="382"/>
    </location>
</feature>
<keyword evidence="7" id="KW-1185">Reference proteome</keyword>
<evidence type="ECO:0000313" key="7">
    <source>
        <dbReference type="Proteomes" id="UP001303889"/>
    </source>
</evidence>